<organism evidence="2 3">
    <name type="scientific">Shewanella carassii</name>
    <dbReference type="NCBI Taxonomy" id="1987584"/>
    <lineage>
        <taxon>Bacteria</taxon>
        <taxon>Pseudomonadati</taxon>
        <taxon>Pseudomonadota</taxon>
        <taxon>Gammaproteobacteria</taxon>
        <taxon>Alteromonadales</taxon>
        <taxon>Shewanellaceae</taxon>
        <taxon>Shewanella</taxon>
    </lineage>
</organism>
<dbReference type="EMBL" id="BMKO01000008">
    <property type="protein sequence ID" value="GGE87358.1"/>
    <property type="molecule type" value="Genomic_DNA"/>
</dbReference>
<keyword evidence="1" id="KW-0812">Transmembrane</keyword>
<feature type="transmembrane region" description="Helical" evidence="1">
    <location>
        <begin position="17"/>
        <end position="35"/>
    </location>
</feature>
<evidence type="ECO:0000313" key="3">
    <source>
        <dbReference type="Proteomes" id="UP000606498"/>
    </source>
</evidence>
<keyword evidence="3" id="KW-1185">Reference proteome</keyword>
<dbReference type="Proteomes" id="UP000606498">
    <property type="component" value="Unassembled WGS sequence"/>
</dbReference>
<keyword evidence="1" id="KW-0472">Membrane</keyword>
<reference evidence="3" key="1">
    <citation type="journal article" date="2019" name="Int. J. Syst. Evol. Microbiol.">
        <title>The Global Catalogue of Microorganisms (GCM) 10K type strain sequencing project: providing services to taxonomists for standard genome sequencing and annotation.</title>
        <authorList>
            <consortium name="The Broad Institute Genomics Platform"/>
            <consortium name="The Broad Institute Genome Sequencing Center for Infectious Disease"/>
            <person name="Wu L."/>
            <person name="Ma J."/>
        </authorList>
    </citation>
    <scope>NUCLEOTIDE SEQUENCE [LARGE SCALE GENOMIC DNA]</scope>
    <source>
        <strain evidence="3">CGMCC 1.16033</strain>
    </source>
</reference>
<dbReference type="RefSeq" id="WP_100142186.1">
    <property type="nucleotide sequence ID" value="NZ_BMKO01000008.1"/>
</dbReference>
<proteinExistence type="predicted"/>
<accession>A0ABQ1T8E5</accession>
<keyword evidence="1" id="KW-1133">Transmembrane helix</keyword>
<protein>
    <submittedName>
        <fullName evidence="2">Uncharacterized protein</fullName>
    </submittedName>
</protein>
<sequence length="202" mass="23384">MNEPIFKLWQQLQRHRIWIIQLLLLAVIGTGILWVDKRISNHLNPHFNCEATLIDPLLPDPHSAEKKLRLRIFSQGNRALIRVGYHHIEQSWVDIELSGTLKGVEAGSMSYSINLDKHQEWLHVAEDELPSYLLGMKRQIKKSLEQSASLDIKLHVLEMDVLSDYALLRVTPGDHLWACRMRETSFNEAETPLNTWFSGLMD</sequence>
<gene>
    <name evidence="2" type="ORF">GCM10011520_29840</name>
</gene>
<comment type="caution">
    <text evidence="2">The sequence shown here is derived from an EMBL/GenBank/DDBJ whole genome shotgun (WGS) entry which is preliminary data.</text>
</comment>
<evidence type="ECO:0000256" key="1">
    <source>
        <dbReference type="SAM" id="Phobius"/>
    </source>
</evidence>
<evidence type="ECO:0000313" key="2">
    <source>
        <dbReference type="EMBL" id="GGE87358.1"/>
    </source>
</evidence>
<name>A0ABQ1T8E5_9GAMM</name>